<evidence type="ECO:0000313" key="3">
    <source>
        <dbReference type="Proteomes" id="UP000247903"/>
    </source>
</evidence>
<proteinExistence type="predicted"/>
<dbReference type="SUPFAM" id="SSF56925">
    <property type="entry name" value="OMPA-like"/>
    <property type="match status" value="1"/>
</dbReference>
<feature type="domain" description="Outer membrane protein beta-barrel" evidence="1">
    <location>
        <begin position="39"/>
        <end position="206"/>
    </location>
</feature>
<dbReference type="EMBL" id="QJHK01000004">
    <property type="protein sequence ID" value="PXY41550.1"/>
    <property type="molecule type" value="Genomic_DNA"/>
</dbReference>
<dbReference type="RefSeq" id="WP_110305796.1">
    <property type="nucleotide sequence ID" value="NZ_QJHK01000004.1"/>
</dbReference>
<dbReference type="InterPro" id="IPR025665">
    <property type="entry name" value="Beta-barrel_OMP_2"/>
</dbReference>
<evidence type="ECO:0000259" key="1">
    <source>
        <dbReference type="Pfam" id="PF13568"/>
    </source>
</evidence>
<comment type="caution">
    <text evidence="2">The sequence shown here is derived from an EMBL/GenBank/DDBJ whole genome shotgun (WGS) entry which is preliminary data.</text>
</comment>
<dbReference type="AlphaFoldDB" id="A0A2V4BUY7"/>
<dbReference type="Pfam" id="PF13568">
    <property type="entry name" value="OMP_b-brl_2"/>
    <property type="match status" value="1"/>
</dbReference>
<evidence type="ECO:0000313" key="2">
    <source>
        <dbReference type="EMBL" id="PXY41550.1"/>
    </source>
</evidence>
<dbReference type="InterPro" id="IPR011250">
    <property type="entry name" value="OMP/PagP_B-barrel"/>
</dbReference>
<name>A0A2V4BUY7_9FLAO</name>
<keyword evidence="3" id="KW-1185">Reference proteome</keyword>
<sequence length="237" mass="27332">MKKTVALILLVLSTQGYSQFAKSIFSKDPIINLENWQKQRLYFGYYLGFNSFDFKFDYKEVVDQDIQVKKTTGFNVGVVADLRLYEYINLRFEPGLYYTKRDLHFSGIGDSENDYLREVNSTYIHFPLLLKFSALRTGNIRPYLTGGLSTTLNLSSNSKSKDDNFEGTFRAKSWSSAYEIGFGIDIFSEYFIFSPSIRGMFGITDELIRDNPGQPSPWTDNIDSMKSRAILINFTFH</sequence>
<reference evidence="2 3" key="1">
    <citation type="submission" date="2018-05" db="EMBL/GenBank/DDBJ databases">
        <title>Flavobacterium sp. strain IMCC34759, incomplete genome.</title>
        <authorList>
            <person name="Joung Y."/>
            <person name="Cho J."/>
        </authorList>
    </citation>
    <scope>NUCLEOTIDE SEQUENCE [LARGE SCALE GENOMIC DNA]</scope>
    <source>
        <strain evidence="2 3">IMCC34759</strain>
    </source>
</reference>
<gene>
    <name evidence="2" type="ORF">DMB65_06240</name>
</gene>
<dbReference type="OrthoDB" id="1467485at2"/>
<accession>A0A2V4BUY7</accession>
<organism evidence="2 3">
    <name type="scientific">Flavobacterium cheongpyeongense</name>
    <dbReference type="NCBI Taxonomy" id="2212651"/>
    <lineage>
        <taxon>Bacteria</taxon>
        <taxon>Pseudomonadati</taxon>
        <taxon>Bacteroidota</taxon>
        <taxon>Flavobacteriia</taxon>
        <taxon>Flavobacteriales</taxon>
        <taxon>Flavobacteriaceae</taxon>
        <taxon>Flavobacterium</taxon>
    </lineage>
</organism>
<dbReference type="Proteomes" id="UP000247903">
    <property type="component" value="Unassembled WGS sequence"/>
</dbReference>
<protein>
    <submittedName>
        <fullName evidence="2">PorT protein</fullName>
    </submittedName>
</protein>